<dbReference type="EMBL" id="GDKW01000354">
    <property type="protein sequence ID" value="JAI56241.1"/>
    <property type="molecule type" value="mRNA"/>
</dbReference>
<keyword evidence="1" id="KW-0677">Repeat</keyword>
<feature type="disulfide bond" evidence="5">
    <location>
        <begin position="593"/>
        <end position="609"/>
    </location>
</feature>
<evidence type="ECO:0000313" key="9">
    <source>
        <dbReference type="EMBL" id="JAI56241.1"/>
    </source>
</evidence>
<feature type="binding site" evidence="4">
    <location>
        <position position="444"/>
    </location>
    <ligand>
        <name>Fe(3+)</name>
        <dbReference type="ChEBI" id="CHEBI:29034"/>
        <label>1</label>
    </ligand>
</feature>
<feature type="signal peptide" evidence="7">
    <location>
        <begin position="1"/>
        <end position="20"/>
    </location>
</feature>
<feature type="disulfide bond" evidence="5">
    <location>
        <begin position="199"/>
        <end position="208"/>
    </location>
</feature>
<keyword evidence="7" id="KW-0732">Signal</keyword>
<feature type="disulfide bond" evidence="5">
    <location>
        <begin position="505"/>
        <end position="530"/>
    </location>
</feature>
<accession>A0A0P4VVZ2</accession>
<feature type="disulfide bond" evidence="5">
    <location>
        <begin position="25"/>
        <end position="56"/>
    </location>
</feature>
<dbReference type="GO" id="GO:0005769">
    <property type="term" value="C:early endosome"/>
    <property type="evidence" value="ECO:0007669"/>
    <property type="project" value="TreeGrafter"/>
</dbReference>
<evidence type="ECO:0000256" key="1">
    <source>
        <dbReference type="ARBA" id="ARBA00022737"/>
    </source>
</evidence>
<feature type="domain" description="Transferrin-like" evidence="8">
    <location>
        <begin position="22"/>
        <end position="352"/>
    </location>
</feature>
<keyword evidence="6" id="KW-0812">Transmembrane</keyword>
<keyword evidence="2 5" id="KW-1015">Disulfide bond</keyword>
<keyword evidence="6" id="KW-0472">Membrane</keyword>
<dbReference type="PIRSF" id="PIRSF002549">
    <property type="entry name" value="Transferrin"/>
    <property type="match status" value="1"/>
</dbReference>
<evidence type="ECO:0000256" key="5">
    <source>
        <dbReference type="PIRSR" id="PIRSR002549-4"/>
    </source>
</evidence>
<keyword evidence="6" id="KW-1133">Transmembrane helix</keyword>
<dbReference type="PROSITE" id="PS51408">
    <property type="entry name" value="TRANSFERRIN_LIKE_4"/>
    <property type="match status" value="2"/>
</dbReference>
<feature type="disulfide bond" evidence="5">
    <location>
        <begin position="470"/>
        <end position="555"/>
    </location>
</feature>
<dbReference type="GO" id="GO:0055037">
    <property type="term" value="C:recycling endosome"/>
    <property type="evidence" value="ECO:0007669"/>
    <property type="project" value="TreeGrafter"/>
</dbReference>
<reference evidence="9" key="1">
    <citation type="journal article" date="2016" name="PLoS Negl. Trop. Dis.">
        <title>A Deep Insight into the Sialome of Rhodnius neglectus, a Vector of Chagas Disease.</title>
        <authorList>
            <person name="Santiago P.B."/>
            <person name="Assumpcao T.C."/>
            <person name="Araujo C.N."/>
            <person name="Bastos I.M."/>
            <person name="Neves D."/>
            <person name="Silva I.G."/>
            <person name="Charneau S."/>
            <person name="Queiroz R.M."/>
            <person name="Raiol T."/>
            <person name="Oliveira J.V."/>
            <person name="Sousa M.V."/>
            <person name="Calvo E."/>
            <person name="Ribeiro J.M."/>
            <person name="Santana J.M."/>
        </authorList>
    </citation>
    <scope>NUCLEOTIDE SEQUENCE</scope>
    <source>
        <tissue evidence="9">Salivary glands</tissue>
    </source>
</reference>
<keyword evidence="4" id="KW-0479">Metal-binding</keyword>
<dbReference type="GO" id="GO:0046872">
    <property type="term" value="F:metal ion binding"/>
    <property type="evidence" value="ECO:0007669"/>
    <property type="project" value="UniProtKB-KW"/>
</dbReference>
<evidence type="ECO:0000259" key="8">
    <source>
        <dbReference type="PROSITE" id="PS51408"/>
    </source>
</evidence>
<name>A0A0P4VVZ2_9HEMI</name>
<feature type="binding site" evidence="3">
    <location>
        <position position="478"/>
    </location>
    <ligand>
        <name>hydrogencarbonate</name>
        <dbReference type="ChEBI" id="CHEBI:17544"/>
        <label>1</label>
    </ligand>
</feature>
<dbReference type="Gene3D" id="3.40.190.10">
    <property type="entry name" value="Periplasmic binding protein-like II"/>
    <property type="match status" value="4"/>
</dbReference>
<evidence type="ECO:0000256" key="3">
    <source>
        <dbReference type="PIRSR" id="PIRSR002549-2"/>
    </source>
</evidence>
<dbReference type="InterPro" id="IPR016357">
    <property type="entry name" value="Transferrin"/>
</dbReference>
<organism evidence="9">
    <name type="scientific">Rhodnius neglectus</name>
    <dbReference type="NCBI Taxonomy" id="72488"/>
    <lineage>
        <taxon>Eukaryota</taxon>
        <taxon>Metazoa</taxon>
        <taxon>Ecdysozoa</taxon>
        <taxon>Arthropoda</taxon>
        <taxon>Hexapoda</taxon>
        <taxon>Insecta</taxon>
        <taxon>Pterygota</taxon>
        <taxon>Neoptera</taxon>
        <taxon>Paraneoptera</taxon>
        <taxon>Hemiptera</taxon>
        <taxon>Heteroptera</taxon>
        <taxon>Panheteroptera</taxon>
        <taxon>Cimicomorpha</taxon>
        <taxon>Reduviidae</taxon>
        <taxon>Triatominae</taxon>
        <taxon>Rhodnius</taxon>
    </lineage>
</organism>
<dbReference type="PRINTS" id="PR00422">
    <property type="entry name" value="TRANSFERRIN"/>
</dbReference>
<feature type="disulfide bond" evidence="5">
    <location>
        <begin position="262"/>
        <end position="276"/>
    </location>
</feature>
<dbReference type="PANTHER" id="PTHR11485:SF57">
    <property type="entry name" value="TRANSFERRIN"/>
    <property type="match status" value="1"/>
</dbReference>
<feature type="disulfide bond" evidence="5">
    <location>
        <begin position="176"/>
        <end position="202"/>
    </location>
</feature>
<feature type="transmembrane region" description="Helical" evidence="6">
    <location>
        <begin position="712"/>
        <end position="730"/>
    </location>
</feature>
<dbReference type="Pfam" id="PF00405">
    <property type="entry name" value="Transferrin"/>
    <property type="match status" value="2"/>
</dbReference>
<feature type="disulfide bond" evidence="5">
    <location>
        <begin position="376"/>
        <end position="394"/>
    </location>
</feature>
<dbReference type="SUPFAM" id="SSF53850">
    <property type="entry name" value="Periplasmic binding protein-like II"/>
    <property type="match status" value="2"/>
</dbReference>
<feature type="chain" id="PRO_5006070118" evidence="7">
    <location>
        <begin position="21"/>
        <end position="731"/>
    </location>
</feature>
<evidence type="ECO:0000256" key="6">
    <source>
        <dbReference type="SAM" id="Phobius"/>
    </source>
</evidence>
<feature type="domain" description="Transferrin-like" evidence="8">
    <location>
        <begin position="363"/>
        <end position="694"/>
    </location>
</feature>
<dbReference type="SMART" id="SM00094">
    <property type="entry name" value="TR_FER"/>
    <property type="match status" value="1"/>
</dbReference>
<feature type="disulfide bond" evidence="5">
    <location>
        <begin position="366"/>
        <end position="403"/>
    </location>
</feature>
<dbReference type="InterPro" id="IPR001156">
    <property type="entry name" value="Transferrin-like_dom"/>
</dbReference>
<evidence type="ECO:0000256" key="7">
    <source>
        <dbReference type="SAM" id="SignalP"/>
    </source>
</evidence>
<evidence type="ECO:0000256" key="4">
    <source>
        <dbReference type="PIRSR" id="PIRSR002549-3"/>
    </source>
</evidence>
<sequence>MANSWTVIVFSLLLFQQIYAAYKLCAFSWMDKYKCNSLEVGNSNVSCVHVGDSVQCALKIRSGDADFALLSAEEALLLARENGTDMQVLGEVREKALASESSALSMVVLMRKEFSGNFNDLRGKRYCHPGVGISYRLSDHFLKYFERYMLHFDCKPWFSHVEEEISQISAFFGDSCRPGTWAQSRSLDKRLKGLYQNLCSLCDSKSKCTYNLDSSNSPEAALKCLTRNSGEVAYVPLEQVKKYFGLKDRTFKNNANDYVYLCKNQTTMEISAENPCVWGRQPWNVIVSRSDIATELKQLVANWLTADARVPGTAWLEHLQTLLIGSNKMYSFDRKELPSALRDYVDRGGVDVKGSTAECRNKVRWCTIGAIEHEKCNWLSLAAASYGLKPIISCHRGHTVHNCLNRISENKEDVISIYTEYGHIARSKYNLSTVVFEDNTLDGYYQIMAVLKAENTNIRTFRDLRNKKACFPEYNGLGWISFINIAKKYNLLGNTCPENFFGSSCVPGAFKSNLEVYGTSARPSSMCALCPQSNSSDPCPTYGNLVQKNRQALKCLSENGGDIAFVNFKALLSGVDVKTFDETINPSLFNVLCRNGTIAVGLATVDDNCALAEGINAEVVGRADFKKTVDNTDISELFLELNKAFGTVAIGEDNNIFKMFDPFKNEEVLFKDTSIGLVDIEENKYYDQINLYQSLLSNVTDSQCKGDAHRVIFARLSLLITFCAVFINSFM</sequence>
<dbReference type="GO" id="GO:0005615">
    <property type="term" value="C:extracellular space"/>
    <property type="evidence" value="ECO:0007669"/>
    <property type="project" value="InterPro"/>
</dbReference>
<proteinExistence type="evidence at transcript level"/>
<dbReference type="CDD" id="cd13529">
    <property type="entry name" value="PBP2_transferrin"/>
    <property type="match status" value="1"/>
</dbReference>
<feature type="disulfide bond" evidence="5">
    <location>
        <begin position="35"/>
        <end position="47"/>
    </location>
</feature>
<feature type="disulfide bond" evidence="5">
    <location>
        <begin position="127"/>
        <end position="224"/>
    </location>
</feature>
<dbReference type="PANTHER" id="PTHR11485">
    <property type="entry name" value="TRANSFERRIN"/>
    <property type="match status" value="1"/>
</dbReference>
<feature type="disulfide bond" evidence="5">
    <location>
        <begin position="527"/>
        <end position="539"/>
    </location>
</feature>
<dbReference type="GO" id="GO:0006826">
    <property type="term" value="P:iron ion transport"/>
    <property type="evidence" value="ECO:0007669"/>
    <property type="project" value="TreeGrafter"/>
</dbReference>
<feature type="non-terminal residue" evidence="9">
    <location>
        <position position="731"/>
    </location>
</feature>
<dbReference type="AlphaFoldDB" id="A0A0P4VVZ2"/>
<dbReference type="GO" id="GO:0005886">
    <property type="term" value="C:plasma membrane"/>
    <property type="evidence" value="ECO:0007669"/>
    <property type="project" value="TreeGrafter"/>
</dbReference>
<evidence type="ECO:0000256" key="2">
    <source>
        <dbReference type="ARBA" id="ARBA00023157"/>
    </source>
</evidence>
<keyword evidence="4" id="KW-0408">Iron</keyword>
<protein>
    <submittedName>
        <fullName evidence="9">Putative transferrin-like protein</fullName>
    </submittedName>
</protein>